<dbReference type="InterPro" id="IPR018684">
    <property type="entry name" value="DUF2171"/>
</dbReference>
<sequence length="87" mass="9210">MVDLSQVSEHMNIIGADGVHIGTVDKVDGDRIKMTKADSGSHSDHHHYISRGLVAAIEGDTVRLSANADAAVLLEEEESGSSIADKK</sequence>
<gene>
    <name evidence="1" type="ORF">ABUH87_02855</name>
</gene>
<organism evidence="1 2">
    <name type="scientific">Novosphingobium rhizovicinum</name>
    <dbReference type="NCBI Taxonomy" id="3228928"/>
    <lineage>
        <taxon>Bacteria</taxon>
        <taxon>Pseudomonadati</taxon>
        <taxon>Pseudomonadota</taxon>
        <taxon>Alphaproteobacteria</taxon>
        <taxon>Sphingomonadales</taxon>
        <taxon>Sphingomonadaceae</taxon>
        <taxon>Novosphingobium</taxon>
    </lineage>
</organism>
<keyword evidence="2" id="KW-1185">Reference proteome</keyword>
<accession>A0ABV3R7P8</accession>
<dbReference type="RefSeq" id="WP_367769191.1">
    <property type="nucleotide sequence ID" value="NZ_JBFNXR010000019.1"/>
</dbReference>
<evidence type="ECO:0000313" key="1">
    <source>
        <dbReference type="EMBL" id="MEW9854121.1"/>
    </source>
</evidence>
<reference evidence="1 2" key="1">
    <citation type="submission" date="2024-06" db="EMBL/GenBank/DDBJ databases">
        <title>Novosphingobium rhizovicinus M1R2S20.</title>
        <authorList>
            <person name="Sun J.-Q."/>
        </authorList>
    </citation>
    <scope>NUCLEOTIDE SEQUENCE [LARGE SCALE GENOMIC DNA]</scope>
    <source>
        <strain evidence="1 2">M1R2S20</strain>
    </source>
</reference>
<dbReference type="EMBL" id="JBFNXR010000019">
    <property type="protein sequence ID" value="MEW9854121.1"/>
    <property type="molecule type" value="Genomic_DNA"/>
</dbReference>
<dbReference type="Pfam" id="PF09939">
    <property type="entry name" value="DUF2171"/>
    <property type="match status" value="1"/>
</dbReference>
<comment type="caution">
    <text evidence="1">The sequence shown here is derived from an EMBL/GenBank/DDBJ whole genome shotgun (WGS) entry which is preliminary data.</text>
</comment>
<protein>
    <submittedName>
        <fullName evidence="1">DUF2171 domain-containing protein</fullName>
    </submittedName>
</protein>
<dbReference type="Proteomes" id="UP001556118">
    <property type="component" value="Unassembled WGS sequence"/>
</dbReference>
<evidence type="ECO:0000313" key="2">
    <source>
        <dbReference type="Proteomes" id="UP001556118"/>
    </source>
</evidence>
<proteinExistence type="predicted"/>
<name>A0ABV3R7P8_9SPHN</name>